<dbReference type="Gene3D" id="3.90.220.20">
    <property type="entry name" value="DNA methylase specificity domains"/>
    <property type="match status" value="2"/>
</dbReference>
<dbReference type="Proteomes" id="UP000463883">
    <property type="component" value="Chromosome"/>
</dbReference>
<keyword evidence="5" id="KW-0540">Nuclease</keyword>
<protein>
    <submittedName>
        <fullName evidence="5">Restriction endonuclease subunit S</fullName>
    </submittedName>
</protein>
<reference evidence="5 6" key="1">
    <citation type="submission" date="2020-01" db="EMBL/GenBank/DDBJ databases">
        <title>Genomic analysis of Aminipila sp. CBA3637.</title>
        <authorList>
            <person name="Kim Y.B."/>
            <person name="Roh S.W."/>
        </authorList>
    </citation>
    <scope>NUCLEOTIDE SEQUENCE [LARGE SCALE GENOMIC DNA]</scope>
    <source>
        <strain evidence="5 6">CBA3637</strain>
    </source>
</reference>
<comment type="similarity">
    <text evidence="1">Belongs to the type-I restriction system S methylase family.</text>
</comment>
<evidence type="ECO:0000256" key="2">
    <source>
        <dbReference type="ARBA" id="ARBA00022747"/>
    </source>
</evidence>
<dbReference type="CDD" id="cd17246">
    <property type="entry name" value="RMtype1_S_SonII-TRD2-CR2_like"/>
    <property type="match status" value="1"/>
</dbReference>
<dbReference type="PANTHER" id="PTHR30408:SF12">
    <property type="entry name" value="TYPE I RESTRICTION ENZYME MJAVIII SPECIFICITY SUBUNIT"/>
    <property type="match status" value="1"/>
</dbReference>
<dbReference type="GO" id="GO:0004519">
    <property type="term" value="F:endonuclease activity"/>
    <property type="evidence" value="ECO:0007669"/>
    <property type="project" value="UniProtKB-KW"/>
</dbReference>
<name>A0A6P1MFK5_9FIRM</name>
<keyword evidence="6" id="KW-1185">Reference proteome</keyword>
<keyword evidence="2" id="KW-0680">Restriction system</keyword>
<keyword evidence="5" id="KW-0255">Endonuclease</keyword>
<keyword evidence="5" id="KW-0378">Hydrolase</keyword>
<dbReference type="InterPro" id="IPR052021">
    <property type="entry name" value="Type-I_RS_S_subunit"/>
</dbReference>
<dbReference type="AlphaFoldDB" id="A0A6P1MFK5"/>
<keyword evidence="3" id="KW-0238">DNA-binding</keyword>
<dbReference type="KEGG" id="amic:Ami3637_10015"/>
<evidence type="ECO:0000256" key="1">
    <source>
        <dbReference type="ARBA" id="ARBA00010923"/>
    </source>
</evidence>
<gene>
    <name evidence="5" type="ORF">Ami3637_10015</name>
</gene>
<dbReference type="InterPro" id="IPR000055">
    <property type="entry name" value="Restrct_endonuc_typeI_TRD"/>
</dbReference>
<evidence type="ECO:0000313" key="5">
    <source>
        <dbReference type="EMBL" id="QHI72687.1"/>
    </source>
</evidence>
<evidence type="ECO:0000313" key="6">
    <source>
        <dbReference type="Proteomes" id="UP000463883"/>
    </source>
</evidence>
<dbReference type="PANTHER" id="PTHR30408">
    <property type="entry name" value="TYPE-1 RESTRICTION ENZYME ECOKI SPECIFICITY PROTEIN"/>
    <property type="match status" value="1"/>
</dbReference>
<dbReference type="Pfam" id="PF01420">
    <property type="entry name" value="Methylase_S"/>
    <property type="match status" value="2"/>
</dbReference>
<organism evidence="5 6">
    <name type="scientific">Aminipila terrae</name>
    <dbReference type="NCBI Taxonomy" id="2697030"/>
    <lineage>
        <taxon>Bacteria</taxon>
        <taxon>Bacillati</taxon>
        <taxon>Bacillota</taxon>
        <taxon>Clostridia</taxon>
        <taxon>Peptostreptococcales</taxon>
        <taxon>Anaerovoracaceae</taxon>
        <taxon>Aminipila</taxon>
    </lineage>
</organism>
<dbReference type="SUPFAM" id="SSF116734">
    <property type="entry name" value="DNA methylase specificity domain"/>
    <property type="match status" value="2"/>
</dbReference>
<dbReference type="InterPro" id="IPR044946">
    <property type="entry name" value="Restrct_endonuc_typeI_TRD_sf"/>
</dbReference>
<evidence type="ECO:0000259" key="4">
    <source>
        <dbReference type="Pfam" id="PF01420"/>
    </source>
</evidence>
<feature type="domain" description="Type I restriction modification DNA specificity" evidence="4">
    <location>
        <begin position="4"/>
        <end position="179"/>
    </location>
</feature>
<accession>A0A6P1MFK5</accession>
<dbReference type="REBASE" id="357753">
    <property type="entry name" value="S.Asp3637ORF10010P"/>
</dbReference>
<dbReference type="GO" id="GO:0003677">
    <property type="term" value="F:DNA binding"/>
    <property type="evidence" value="ECO:0007669"/>
    <property type="project" value="UniProtKB-KW"/>
</dbReference>
<evidence type="ECO:0000256" key="3">
    <source>
        <dbReference type="ARBA" id="ARBA00023125"/>
    </source>
</evidence>
<sequence>MIKRVKLSDIADLITKGTTPTTLGYEFVDEGINFLKIECFREDGSFLRDKVAHISKKCNDKLKRSQLKSGDILFSIAGAIGRVSIVDENMLPANINQALAIIRISNVEVFLPYIRLILTSQVVKKQFEKKKQGVAQLNLSLKDIGEIVIPLPNMEKQVKYSNIFKKVTSILSKRYNQLEDIDNLIKSRFVEMFGDPKINPKGWEEANLGAYLDVLTDYHSNGSYETLRDNVTLLDIPSYALMVRTTDLEKNNFEDDVKYIDEHAYNHLEKSKVFGGEIIINKIGSAGKVYLMPYLNRPVSLAMNQFLLRFNKDILNNVFIYHLLNTPYCESKIQDRVRGAVTKTITKDAVREVEIYVPPIHLQNQFATFVEQVDKLKVTVQESLNETQILFDSLMQKYFG</sequence>
<dbReference type="RefSeq" id="WP_162362454.1">
    <property type="nucleotide sequence ID" value="NZ_CP047591.1"/>
</dbReference>
<dbReference type="GO" id="GO:0009307">
    <property type="term" value="P:DNA restriction-modification system"/>
    <property type="evidence" value="ECO:0007669"/>
    <property type="project" value="UniProtKB-KW"/>
</dbReference>
<proteinExistence type="inferred from homology"/>
<dbReference type="EMBL" id="CP047591">
    <property type="protein sequence ID" value="QHI72687.1"/>
    <property type="molecule type" value="Genomic_DNA"/>
</dbReference>
<feature type="domain" description="Type I restriction modification DNA specificity" evidence="4">
    <location>
        <begin position="262"/>
        <end position="384"/>
    </location>
</feature>